<keyword evidence="5" id="KW-0808">Transferase</keyword>
<evidence type="ECO:0000256" key="11">
    <source>
        <dbReference type="ARBA" id="ARBA00023012"/>
    </source>
</evidence>
<sequence>MVVLVPTEITTPAITVDRKDAMRPARSTASRVFLVLIAAAVVVGALVAVFLVVDAQRATHTEAERVTAATAVTLAASPLVVETLRDLDPDDATRTLEPYALDVVAGASLDFVTIMLPDGTRITHPDVDRIGERYLGTIPDRPVAHTEVFTGTLGPSVRTIVPVRTADDELIGWVSAGVTIESISETLVRRLPLSIGITVGLIALGVLGALVARRVTRRIAGDLPPGQVRDAVASYESLRTLGDALRAQTHEHGNRMHTAVALIELGRSGEAIEILTETSRQSQSLVDQVTARRAGDPAVGALLLGKASQAKERGIDWHVRIEPETPKSPLTPVESVAVLGNLIDNAMDAASLADDRWVRVTLEAADAGGIVLEVSDSGPGVAPELRERIFAQGFSTKPAGAQGRGVGLALVHSVVLGAGGTVEVSSGPTTFRVVLPPPRGATKQ</sequence>
<dbReference type="EMBL" id="FNSQ01000005">
    <property type="protein sequence ID" value="SEB88717.1"/>
    <property type="molecule type" value="Genomic_DNA"/>
</dbReference>
<dbReference type="GO" id="GO:0000160">
    <property type="term" value="P:phosphorelay signal transduction system"/>
    <property type="evidence" value="ECO:0007669"/>
    <property type="project" value="UniProtKB-KW"/>
</dbReference>
<evidence type="ECO:0000256" key="3">
    <source>
        <dbReference type="ARBA" id="ARBA00012438"/>
    </source>
</evidence>
<dbReference type="InterPro" id="IPR050980">
    <property type="entry name" value="2C_sensor_his_kinase"/>
</dbReference>
<protein>
    <recommendedName>
        <fullName evidence="3">histidine kinase</fullName>
        <ecNumber evidence="3">2.7.13.3</ecNumber>
    </recommendedName>
</protein>
<dbReference type="InterPro" id="IPR036890">
    <property type="entry name" value="HATPase_C_sf"/>
</dbReference>
<dbReference type="PROSITE" id="PS50109">
    <property type="entry name" value="HIS_KIN"/>
    <property type="match status" value="1"/>
</dbReference>
<organism evidence="15 16">
    <name type="scientific">Microbacterium hydrocarbonoxydans</name>
    <dbReference type="NCBI Taxonomy" id="273678"/>
    <lineage>
        <taxon>Bacteria</taxon>
        <taxon>Bacillati</taxon>
        <taxon>Actinomycetota</taxon>
        <taxon>Actinomycetes</taxon>
        <taxon>Micrococcales</taxon>
        <taxon>Microbacteriaceae</taxon>
        <taxon>Microbacterium</taxon>
    </lineage>
</organism>
<keyword evidence="7" id="KW-0547">Nucleotide-binding</keyword>
<gene>
    <name evidence="15" type="ORF">SAMN04489807_2319</name>
</gene>
<comment type="subcellular location">
    <subcellularLocation>
        <location evidence="2">Cell membrane</location>
        <topology evidence="2">Multi-pass membrane protein</topology>
    </subcellularLocation>
</comment>
<dbReference type="Gene3D" id="3.30.450.20">
    <property type="entry name" value="PAS domain"/>
    <property type="match status" value="1"/>
</dbReference>
<dbReference type="InterPro" id="IPR029151">
    <property type="entry name" value="Sensor-like_sf"/>
</dbReference>
<evidence type="ECO:0000259" key="14">
    <source>
        <dbReference type="PROSITE" id="PS50109"/>
    </source>
</evidence>
<dbReference type="Pfam" id="PF02518">
    <property type="entry name" value="HATPase_c"/>
    <property type="match status" value="1"/>
</dbReference>
<evidence type="ECO:0000256" key="12">
    <source>
        <dbReference type="ARBA" id="ARBA00023136"/>
    </source>
</evidence>
<evidence type="ECO:0000256" key="8">
    <source>
        <dbReference type="ARBA" id="ARBA00022777"/>
    </source>
</evidence>
<comment type="catalytic activity">
    <reaction evidence="1">
        <text>ATP + protein L-histidine = ADP + protein N-phospho-L-histidine.</text>
        <dbReference type="EC" id="2.7.13.3"/>
    </reaction>
</comment>
<dbReference type="GO" id="GO:0005524">
    <property type="term" value="F:ATP binding"/>
    <property type="evidence" value="ECO:0007669"/>
    <property type="project" value="UniProtKB-KW"/>
</dbReference>
<dbReference type="Gene3D" id="3.30.565.10">
    <property type="entry name" value="Histidine kinase-like ATPase, C-terminal domain"/>
    <property type="match status" value="1"/>
</dbReference>
<evidence type="ECO:0000256" key="13">
    <source>
        <dbReference type="SAM" id="Phobius"/>
    </source>
</evidence>
<evidence type="ECO:0000313" key="16">
    <source>
        <dbReference type="Proteomes" id="UP000183750"/>
    </source>
</evidence>
<dbReference type="Pfam" id="PF17203">
    <property type="entry name" value="sCache_3_2"/>
    <property type="match status" value="1"/>
</dbReference>
<keyword evidence="4" id="KW-1003">Cell membrane</keyword>
<dbReference type="PRINTS" id="PR00344">
    <property type="entry name" value="BCTRLSENSOR"/>
</dbReference>
<reference evidence="16" key="1">
    <citation type="submission" date="2016-10" db="EMBL/GenBank/DDBJ databases">
        <authorList>
            <person name="Varghese N."/>
            <person name="Submissions S."/>
        </authorList>
    </citation>
    <scope>NUCLEOTIDE SEQUENCE [LARGE SCALE GENOMIC DNA]</scope>
    <source>
        <strain evidence="16">DSM 16089</strain>
    </source>
</reference>
<keyword evidence="12 13" id="KW-0472">Membrane</keyword>
<dbReference type="SMART" id="SM00387">
    <property type="entry name" value="HATPase_c"/>
    <property type="match status" value="1"/>
</dbReference>
<dbReference type="EC" id="2.7.13.3" evidence="3"/>
<dbReference type="AlphaFoldDB" id="A0A1H4N0V9"/>
<dbReference type="InterPro" id="IPR033463">
    <property type="entry name" value="sCache_3"/>
</dbReference>
<dbReference type="GO" id="GO:0004673">
    <property type="term" value="F:protein histidine kinase activity"/>
    <property type="evidence" value="ECO:0007669"/>
    <property type="project" value="UniProtKB-EC"/>
</dbReference>
<feature type="transmembrane region" description="Helical" evidence="13">
    <location>
        <begin position="32"/>
        <end position="53"/>
    </location>
</feature>
<keyword evidence="9" id="KW-0067">ATP-binding</keyword>
<evidence type="ECO:0000256" key="5">
    <source>
        <dbReference type="ARBA" id="ARBA00022679"/>
    </source>
</evidence>
<keyword evidence="16" id="KW-1185">Reference proteome</keyword>
<accession>A0A1H4N0V9</accession>
<evidence type="ECO:0000256" key="4">
    <source>
        <dbReference type="ARBA" id="ARBA00022475"/>
    </source>
</evidence>
<evidence type="ECO:0000256" key="7">
    <source>
        <dbReference type="ARBA" id="ARBA00022741"/>
    </source>
</evidence>
<dbReference type="SUPFAM" id="SSF55874">
    <property type="entry name" value="ATPase domain of HSP90 chaperone/DNA topoisomerase II/histidine kinase"/>
    <property type="match status" value="1"/>
</dbReference>
<feature type="domain" description="Histidine kinase" evidence="14">
    <location>
        <begin position="338"/>
        <end position="439"/>
    </location>
</feature>
<name>A0A1H4N0V9_9MICO</name>
<dbReference type="InterPro" id="IPR004358">
    <property type="entry name" value="Sig_transdc_His_kin-like_C"/>
</dbReference>
<dbReference type="PANTHER" id="PTHR44936:SF10">
    <property type="entry name" value="SENSOR PROTEIN RSTB"/>
    <property type="match status" value="1"/>
</dbReference>
<dbReference type="GO" id="GO:0005886">
    <property type="term" value="C:plasma membrane"/>
    <property type="evidence" value="ECO:0007669"/>
    <property type="project" value="UniProtKB-SubCell"/>
</dbReference>
<evidence type="ECO:0000256" key="6">
    <source>
        <dbReference type="ARBA" id="ARBA00022692"/>
    </source>
</evidence>
<evidence type="ECO:0000256" key="9">
    <source>
        <dbReference type="ARBA" id="ARBA00022840"/>
    </source>
</evidence>
<proteinExistence type="predicted"/>
<dbReference type="Proteomes" id="UP000183750">
    <property type="component" value="Unassembled WGS sequence"/>
</dbReference>
<dbReference type="InterPro" id="IPR005467">
    <property type="entry name" value="His_kinase_dom"/>
</dbReference>
<evidence type="ECO:0000313" key="15">
    <source>
        <dbReference type="EMBL" id="SEB88717.1"/>
    </source>
</evidence>
<dbReference type="SUPFAM" id="SSF103190">
    <property type="entry name" value="Sensory domain-like"/>
    <property type="match status" value="1"/>
</dbReference>
<evidence type="ECO:0000256" key="2">
    <source>
        <dbReference type="ARBA" id="ARBA00004651"/>
    </source>
</evidence>
<keyword evidence="10 13" id="KW-1133">Transmembrane helix</keyword>
<keyword evidence="8 15" id="KW-0418">Kinase</keyword>
<dbReference type="PANTHER" id="PTHR44936">
    <property type="entry name" value="SENSOR PROTEIN CREC"/>
    <property type="match status" value="1"/>
</dbReference>
<feature type="transmembrane region" description="Helical" evidence="13">
    <location>
        <begin position="191"/>
        <end position="212"/>
    </location>
</feature>
<keyword evidence="11" id="KW-0902">Two-component regulatory system</keyword>
<evidence type="ECO:0000256" key="10">
    <source>
        <dbReference type="ARBA" id="ARBA00022989"/>
    </source>
</evidence>
<evidence type="ECO:0000256" key="1">
    <source>
        <dbReference type="ARBA" id="ARBA00000085"/>
    </source>
</evidence>
<dbReference type="InterPro" id="IPR003594">
    <property type="entry name" value="HATPase_dom"/>
</dbReference>
<keyword evidence="6 13" id="KW-0812">Transmembrane</keyword>